<dbReference type="STRING" id="1520.LF65_01361"/>
<dbReference type="Pfam" id="PF00672">
    <property type="entry name" value="HAMP"/>
    <property type="match status" value="1"/>
</dbReference>
<keyword evidence="5" id="KW-0472">Membrane</keyword>
<comment type="subcellular location">
    <subcellularLocation>
        <location evidence="1">Membrane</location>
    </subcellularLocation>
</comment>
<dbReference type="EMBL" id="CP010086">
    <property type="protein sequence ID" value="AJG97973.1"/>
    <property type="molecule type" value="Genomic_DNA"/>
</dbReference>
<dbReference type="GO" id="GO:0000155">
    <property type="term" value="F:phosphorelay sensor kinase activity"/>
    <property type="evidence" value="ECO:0007669"/>
    <property type="project" value="InterPro"/>
</dbReference>
<dbReference type="OrthoDB" id="9809348at2"/>
<gene>
    <name evidence="7" type="ORF">LF65_01361</name>
</gene>
<dbReference type="InterPro" id="IPR003660">
    <property type="entry name" value="HAMP_dom"/>
</dbReference>
<evidence type="ECO:0000256" key="3">
    <source>
        <dbReference type="ARBA" id="ARBA00022679"/>
    </source>
</evidence>
<reference evidence="8" key="1">
    <citation type="submission" date="2014-12" db="EMBL/GenBank/DDBJ databases">
        <title>Genome sequence of Clostridium beijerinckii strain 59B.</title>
        <authorList>
            <person name="Little G.T."/>
            <person name="Minton N.P."/>
        </authorList>
    </citation>
    <scope>NUCLEOTIDE SEQUENCE [LARGE SCALE GENOMIC DNA]</scope>
    <source>
        <strain evidence="8">59B</strain>
    </source>
</reference>
<dbReference type="InterPro" id="IPR036890">
    <property type="entry name" value="HATPase_C_sf"/>
</dbReference>
<evidence type="ECO:0000313" key="8">
    <source>
        <dbReference type="Proteomes" id="UP000031866"/>
    </source>
</evidence>
<dbReference type="KEGG" id="cbei:LF65_01361"/>
<feature type="transmembrane region" description="Helical" evidence="5">
    <location>
        <begin position="305"/>
        <end position="324"/>
    </location>
</feature>
<dbReference type="PROSITE" id="PS50885">
    <property type="entry name" value="HAMP"/>
    <property type="match status" value="1"/>
</dbReference>
<dbReference type="AlphaFoldDB" id="A0A0B5QMF1"/>
<keyword evidence="5" id="KW-0812">Transmembrane</keyword>
<dbReference type="RefSeq" id="WP_041895029.1">
    <property type="nucleotide sequence ID" value="NZ_CP010086.2"/>
</dbReference>
<evidence type="ECO:0000313" key="7">
    <source>
        <dbReference type="EMBL" id="AJG97973.1"/>
    </source>
</evidence>
<feature type="domain" description="HAMP" evidence="6">
    <location>
        <begin position="325"/>
        <end position="377"/>
    </location>
</feature>
<evidence type="ECO:0000256" key="1">
    <source>
        <dbReference type="ARBA" id="ARBA00004370"/>
    </source>
</evidence>
<sequence>MLKLSKSIHSTSLFFRVASVVLISVTLVSISIGIITIKISKDTLADTFSKSNYKVLTQISNELNTFNDNTINIMNAIDYIPDFQRYLSEKDLTPQQNYRTLYNMFAGFHKMIPDKDLYDITVLAVGINGNTYVASDSDRLIIDTNEVLNSSFTKKALDNKNTVLYQYLDHGFTKLTKSSSTIVAIKVLCDKLTREPYGFVYVLISEHTFHKYYDYFVGNGNSISIISSDGTIVSSSLSSKIGTKNLDLYNISNVILNNSLKYVNTKLGSSDVAILSKHLSTYNFNIVGTIDKNIVLSEIYDSSEIIAVSILIASIFIAITFFVIRRTTKPISALVKVMPKIIHGDFNNHIPVVGSYEVRELSANFNYMLDGLNNYVHAQIKMQKEKRKAEIHALQMQINPHFIYNTLASIKWLMWQGSTEKSIQTIDAFISLLRNTISNKNEMITIQKEIENLNNYVLINHIRYGDNINVNFFVMPNCENYVIPKLILQPFIENAFFHGFNERNNGSIHVFVNEQNQNLICEIIDNGVGMTDEEVKKILNESSKKYEHFTSIGIQNVNDRIKLLYGDDYGISISSELCKGTTVRVTIPAQKEFVEN</sequence>
<protein>
    <submittedName>
        <fullName evidence="7">Histidine kinase</fullName>
    </submittedName>
</protein>
<dbReference type="Pfam" id="PF02518">
    <property type="entry name" value="HATPase_c"/>
    <property type="match status" value="1"/>
</dbReference>
<proteinExistence type="predicted"/>
<evidence type="ECO:0000259" key="6">
    <source>
        <dbReference type="PROSITE" id="PS50885"/>
    </source>
</evidence>
<keyword evidence="4 7" id="KW-0418">Kinase</keyword>
<feature type="transmembrane region" description="Helical" evidence="5">
    <location>
        <begin position="12"/>
        <end position="35"/>
    </location>
</feature>
<evidence type="ECO:0000256" key="4">
    <source>
        <dbReference type="ARBA" id="ARBA00022777"/>
    </source>
</evidence>
<evidence type="ECO:0000256" key="2">
    <source>
        <dbReference type="ARBA" id="ARBA00022553"/>
    </source>
</evidence>
<organism evidence="7 8">
    <name type="scientific">Clostridium beijerinckii</name>
    <name type="common">Clostridium MP</name>
    <dbReference type="NCBI Taxonomy" id="1520"/>
    <lineage>
        <taxon>Bacteria</taxon>
        <taxon>Bacillati</taxon>
        <taxon>Bacillota</taxon>
        <taxon>Clostridia</taxon>
        <taxon>Eubacteriales</taxon>
        <taxon>Clostridiaceae</taxon>
        <taxon>Clostridium</taxon>
    </lineage>
</organism>
<dbReference type="InterPro" id="IPR003594">
    <property type="entry name" value="HATPase_dom"/>
</dbReference>
<keyword evidence="3" id="KW-0808">Transferase</keyword>
<dbReference type="PANTHER" id="PTHR34220:SF7">
    <property type="entry name" value="SENSOR HISTIDINE KINASE YPDA"/>
    <property type="match status" value="1"/>
</dbReference>
<dbReference type="Gene3D" id="3.30.565.10">
    <property type="entry name" value="Histidine kinase-like ATPase, C-terminal domain"/>
    <property type="match status" value="1"/>
</dbReference>
<dbReference type="SUPFAM" id="SSF55874">
    <property type="entry name" value="ATPase domain of HSP90 chaperone/DNA topoisomerase II/histidine kinase"/>
    <property type="match status" value="1"/>
</dbReference>
<dbReference type="Pfam" id="PF06580">
    <property type="entry name" value="His_kinase"/>
    <property type="match status" value="1"/>
</dbReference>
<dbReference type="GO" id="GO:0016020">
    <property type="term" value="C:membrane"/>
    <property type="evidence" value="ECO:0007669"/>
    <property type="project" value="UniProtKB-SubCell"/>
</dbReference>
<evidence type="ECO:0000256" key="5">
    <source>
        <dbReference type="SAM" id="Phobius"/>
    </source>
</evidence>
<keyword evidence="2" id="KW-0597">Phosphoprotein</keyword>
<dbReference type="InterPro" id="IPR050640">
    <property type="entry name" value="Bact_2-comp_sensor_kinase"/>
</dbReference>
<dbReference type="SUPFAM" id="SSF158472">
    <property type="entry name" value="HAMP domain-like"/>
    <property type="match status" value="1"/>
</dbReference>
<dbReference type="SMART" id="SM00304">
    <property type="entry name" value="HAMP"/>
    <property type="match status" value="1"/>
</dbReference>
<name>A0A0B5QMF1_CLOBE</name>
<dbReference type="SMART" id="SM00387">
    <property type="entry name" value="HATPase_c"/>
    <property type="match status" value="1"/>
</dbReference>
<dbReference type="PANTHER" id="PTHR34220">
    <property type="entry name" value="SENSOR HISTIDINE KINASE YPDA"/>
    <property type="match status" value="1"/>
</dbReference>
<dbReference type="CDD" id="cd06225">
    <property type="entry name" value="HAMP"/>
    <property type="match status" value="1"/>
</dbReference>
<dbReference type="Proteomes" id="UP000031866">
    <property type="component" value="Chromosome"/>
</dbReference>
<dbReference type="InterPro" id="IPR010559">
    <property type="entry name" value="Sig_transdc_His_kin_internal"/>
</dbReference>
<keyword evidence="5" id="KW-1133">Transmembrane helix</keyword>
<accession>A0A0B5QMF1</accession>
<dbReference type="Gene3D" id="6.10.340.10">
    <property type="match status" value="1"/>
</dbReference>